<gene>
    <name evidence="1" type="ORF">AN695_0226165</name>
</gene>
<reference evidence="2" key="1">
    <citation type="submission" date="2016-04" db="EMBL/GenBank/DDBJ databases">
        <authorList>
            <person name="Osei Sekyere J."/>
            <person name="Sivertsen A."/>
            <person name="Pedersen A.T."/>
            <person name="Sundsfjord A."/>
        </authorList>
    </citation>
    <scope>NUCLEOTIDE SEQUENCE [LARGE SCALE GENOMIC DNA]</scope>
    <source>
        <strain evidence="2">945174350</strain>
    </source>
</reference>
<dbReference type="GO" id="GO:0000150">
    <property type="term" value="F:DNA strand exchange activity"/>
    <property type="evidence" value="ECO:0007669"/>
    <property type="project" value="InterPro"/>
</dbReference>
<comment type="caution">
    <text evidence="1">The sequence shown here is derived from an EMBL/GenBank/DDBJ whole genome shotgun (WGS) entry which is preliminary data.</text>
</comment>
<dbReference type="AlphaFoldDB" id="A0A2F0P608"/>
<proteinExistence type="predicted"/>
<dbReference type="InterPro" id="IPR036162">
    <property type="entry name" value="Resolvase-like_N_sf"/>
</dbReference>
<accession>A0A2F0P608</accession>
<dbReference type="EMBL" id="LJEX02000153">
    <property type="protein sequence ID" value="OCO79517.1"/>
    <property type="molecule type" value="Genomic_DNA"/>
</dbReference>
<evidence type="ECO:0000313" key="1">
    <source>
        <dbReference type="EMBL" id="OCO79517.1"/>
    </source>
</evidence>
<organism evidence="1 2">
    <name type="scientific">Serratia marcescens</name>
    <dbReference type="NCBI Taxonomy" id="615"/>
    <lineage>
        <taxon>Bacteria</taxon>
        <taxon>Pseudomonadati</taxon>
        <taxon>Pseudomonadota</taxon>
        <taxon>Gammaproteobacteria</taxon>
        <taxon>Enterobacterales</taxon>
        <taxon>Yersiniaceae</taxon>
        <taxon>Serratia</taxon>
    </lineage>
</organism>
<dbReference type="SUPFAM" id="SSF53041">
    <property type="entry name" value="Resolvase-like"/>
    <property type="match status" value="1"/>
</dbReference>
<sequence length="234" mass="27418">MILGHLIHFQEINENGNYYLFLWLFFVQKSKFRYQKIISDIGVQQMRSFFYTMCIGGQQEHVAVHHQLLEICKRFHILPEHIVIEQVDVKQAVSKQRLLRQLINHEMNRQDTLVIPDLSCLGRTVEDLEEILFFCLQKDIFIYSYHPASRIEPSAESCVSFLIARQDTIDIHNLKSTKSRYRHIKKKLGRKEGSNYRSDIAKLKSGRFTQAETAKKLGISLSTVKRHWNNGIIG</sequence>
<protein>
    <submittedName>
        <fullName evidence="1">Uncharacterized protein</fullName>
    </submittedName>
</protein>
<dbReference type="GO" id="GO:0003677">
    <property type="term" value="F:DNA binding"/>
    <property type="evidence" value="ECO:0007669"/>
    <property type="project" value="InterPro"/>
</dbReference>
<name>A0A2F0P608_SERMA</name>
<evidence type="ECO:0000313" key="2">
    <source>
        <dbReference type="Proteomes" id="UP000050489"/>
    </source>
</evidence>
<dbReference type="Proteomes" id="UP000050489">
    <property type="component" value="Unassembled WGS sequence"/>
</dbReference>